<feature type="domain" description="CopC" evidence="5">
    <location>
        <begin position="28"/>
        <end position="123"/>
    </location>
</feature>
<dbReference type="InterPro" id="IPR007348">
    <property type="entry name" value="CopC_dom"/>
</dbReference>
<reference evidence="6" key="1">
    <citation type="submission" date="2019-07" db="EMBL/GenBank/DDBJ databases">
        <title>Genomic Encyclopedia of Type Strains, Phase IV (KMG-IV): sequencing the most valuable type-strain genomes for metagenomic binning, comparative biology and taxonomic classification.</title>
        <authorList>
            <person name="Goeker M."/>
        </authorList>
    </citation>
    <scope>NUCLEOTIDE SEQUENCE</scope>
    <source>
        <strain evidence="6">DSM 44596</strain>
    </source>
</reference>
<evidence type="ECO:0000313" key="6">
    <source>
        <dbReference type="EMBL" id="TYQ03827.1"/>
    </source>
</evidence>
<keyword evidence="3" id="KW-0732">Signal</keyword>
<evidence type="ECO:0000256" key="2">
    <source>
        <dbReference type="ARBA" id="ARBA00022723"/>
    </source>
</evidence>
<evidence type="ECO:0000256" key="1">
    <source>
        <dbReference type="ARBA" id="ARBA00004196"/>
    </source>
</evidence>
<dbReference type="Gene3D" id="2.60.40.1220">
    <property type="match status" value="1"/>
</dbReference>
<comment type="subcellular location">
    <subcellularLocation>
        <location evidence="1">Cell envelope</location>
    </subcellularLocation>
</comment>
<accession>A0A652YP29</accession>
<evidence type="ECO:0000256" key="4">
    <source>
        <dbReference type="ARBA" id="ARBA00023008"/>
    </source>
</evidence>
<dbReference type="AlphaFoldDB" id="A0A652YP29"/>
<dbReference type="GO" id="GO:0005507">
    <property type="term" value="F:copper ion binding"/>
    <property type="evidence" value="ECO:0007669"/>
    <property type="project" value="InterPro"/>
</dbReference>
<proteinExistence type="predicted"/>
<dbReference type="GO" id="GO:0006825">
    <property type="term" value="P:copper ion transport"/>
    <property type="evidence" value="ECO:0007669"/>
    <property type="project" value="InterPro"/>
</dbReference>
<dbReference type="InterPro" id="IPR032694">
    <property type="entry name" value="CopC/D"/>
</dbReference>
<dbReference type="GO" id="GO:0005886">
    <property type="term" value="C:plasma membrane"/>
    <property type="evidence" value="ECO:0007669"/>
    <property type="project" value="TreeGrafter"/>
</dbReference>
<sequence length="178" mass="17896">MSTRLKVVTIGLLAMLASMLGVSTASAHSAVVGSNPENGASIQVPPDNVSVTFNEALQAQFAALTVTGPGDSRDQWSKGEPSVEGATVSVDLGDLGPAGVYTIAYRVTSADGHPVQGTLNFTLTEAGPGTPVTPAASAGDSSSSESSSSSIPVWGFILAGVVVFGGALFFVLRKPKSS</sequence>
<dbReference type="EMBL" id="VNIQ01000004">
    <property type="protein sequence ID" value="TYQ03827.1"/>
    <property type="molecule type" value="Genomic_DNA"/>
</dbReference>
<organism evidence="6">
    <name type="scientific">Nocardia globerula</name>
    <dbReference type="NCBI Taxonomy" id="1818"/>
    <lineage>
        <taxon>Bacteria</taxon>
        <taxon>Bacillati</taxon>
        <taxon>Actinomycetota</taxon>
        <taxon>Actinomycetes</taxon>
        <taxon>Mycobacteriales</taxon>
        <taxon>Nocardiaceae</taxon>
        <taxon>Nocardia</taxon>
    </lineage>
</organism>
<evidence type="ECO:0000259" key="5">
    <source>
        <dbReference type="Pfam" id="PF04234"/>
    </source>
</evidence>
<dbReference type="SUPFAM" id="SSF81296">
    <property type="entry name" value="E set domains"/>
    <property type="match status" value="1"/>
</dbReference>
<dbReference type="PANTHER" id="PTHR34820">
    <property type="entry name" value="INNER MEMBRANE PROTEIN YEBZ"/>
    <property type="match status" value="1"/>
</dbReference>
<dbReference type="GO" id="GO:0042597">
    <property type="term" value="C:periplasmic space"/>
    <property type="evidence" value="ECO:0007669"/>
    <property type="project" value="InterPro"/>
</dbReference>
<gene>
    <name evidence="6" type="ORF">FNL38_104195</name>
</gene>
<dbReference type="PANTHER" id="PTHR34820:SF4">
    <property type="entry name" value="INNER MEMBRANE PROTEIN YEBZ"/>
    <property type="match status" value="1"/>
</dbReference>
<keyword evidence="4" id="KW-0186">Copper</keyword>
<keyword evidence="2" id="KW-0479">Metal-binding</keyword>
<protein>
    <recommendedName>
        <fullName evidence="5">CopC domain-containing protein</fullName>
    </recommendedName>
</protein>
<dbReference type="GO" id="GO:0046688">
    <property type="term" value="P:response to copper ion"/>
    <property type="evidence" value="ECO:0007669"/>
    <property type="project" value="InterPro"/>
</dbReference>
<name>A0A652YP29_NOCGL</name>
<dbReference type="GO" id="GO:0030313">
    <property type="term" value="C:cell envelope"/>
    <property type="evidence" value="ECO:0007669"/>
    <property type="project" value="UniProtKB-SubCell"/>
</dbReference>
<dbReference type="InterPro" id="IPR014755">
    <property type="entry name" value="Cu-Rt/internalin_Ig-like"/>
</dbReference>
<comment type="caution">
    <text evidence="6">The sequence shown here is derived from an EMBL/GenBank/DDBJ whole genome shotgun (WGS) entry which is preliminary data.</text>
</comment>
<dbReference type="Pfam" id="PF04234">
    <property type="entry name" value="CopC"/>
    <property type="match status" value="1"/>
</dbReference>
<dbReference type="InterPro" id="IPR014756">
    <property type="entry name" value="Ig_E-set"/>
</dbReference>
<evidence type="ECO:0000256" key="3">
    <source>
        <dbReference type="ARBA" id="ARBA00022729"/>
    </source>
</evidence>